<gene>
    <name evidence="2" type="ORF">LSH36_275g07004</name>
</gene>
<sequence>MGDNQTPHPDIIRLNVGGVLFTTTKATLCRYPNSMLGAMFNGSMSTYKDENGYFIDRNGAMFGHILDFLRSSHLALPEGFRHLDQLAVEADFFQIEPMIFAIQEHRKKLTKIRHKTGQVLEVIEVRIGSTATMPTNNSRVKTIISGRRSVIATLPQDFFNCPVEKLKQTSDQSFTEIELLGSNVRLRLADYLLSEGWQMCGSDFSSSSGYDTKSMISSLIIEQSYRDRWFLPGGQDEPASTNLPF</sequence>
<reference evidence="2" key="1">
    <citation type="journal article" date="2023" name="Mol. Biol. Evol.">
        <title>Third-Generation Sequencing Reveals the Adaptive Role of the Epigenome in Three Deep-Sea Polychaetes.</title>
        <authorList>
            <person name="Perez M."/>
            <person name="Aroh O."/>
            <person name="Sun Y."/>
            <person name="Lan Y."/>
            <person name="Juniper S.K."/>
            <person name="Young C.R."/>
            <person name="Angers B."/>
            <person name="Qian P.Y."/>
        </authorList>
    </citation>
    <scope>NUCLEOTIDE SEQUENCE</scope>
    <source>
        <strain evidence="2">P08H-3</strain>
    </source>
</reference>
<dbReference type="AlphaFoldDB" id="A0AAD9JK73"/>
<dbReference type="InterPro" id="IPR000210">
    <property type="entry name" value="BTB/POZ_dom"/>
</dbReference>
<dbReference type="SMART" id="SM00225">
    <property type="entry name" value="BTB"/>
    <property type="match status" value="1"/>
</dbReference>
<name>A0AAD9JK73_9ANNE</name>
<organism evidence="2 3">
    <name type="scientific">Paralvinella palmiformis</name>
    <dbReference type="NCBI Taxonomy" id="53620"/>
    <lineage>
        <taxon>Eukaryota</taxon>
        <taxon>Metazoa</taxon>
        <taxon>Spiralia</taxon>
        <taxon>Lophotrochozoa</taxon>
        <taxon>Annelida</taxon>
        <taxon>Polychaeta</taxon>
        <taxon>Sedentaria</taxon>
        <taxon>Canalipalpata</taxon>
        <taxon>Terebellida</taxon>
        <taxon>Terebelliformia</taxon>
        <taxon>Alvinellidae</taxon>
        <taxon>Paralvinella</taxon>
    </lineage>
</organism>
<dbReference type="PANTHER" id="PTHR14499">
    <property type="entry name" value="POTASSIUM CHANNEL TETRAMERIZATION DOMAIN-CONTAINING"/>
    <property type="match status" value="1"/>
</dbReference>
<accession>A0AAD9JK73</accession>
<dbReference type="InterPro" id="IPR003131">
    <property type="entry name" value="T1-type_BTB"/>
</dbReference>
<dbReference type="SUPFAM" id="SSF54695">
    <property type="entry name" value="POZ domain"/>
    <property type="match status" value="1"/>
</dbReference>
<evidence type="ECO:0000259" key="1">
    <source>
        <dbReference type="SMART" id="SM00225"/>
    </source>
</evidence>
<comment type="caution">
    <text evidence="2">The sequence shown here is derived from an EMBL/GenBank/DDBJ whole genome shotgun (WGS) entry which is preliminary data.</text>
</comment>
<dbReference type="CDD" id="cd18365">
    <property type="entry name" value="BTB_POZ_KCTD6_like"/>
    <property type="match status" value="1"/>
</dbReference>
<evidence type="ECO:0000313" key="2">
    <source>
        <dbReference type="EMBL" id="KAK2154172.1"/>
    </source>
</evidence>
<dbReference type="Gene3D" id="3.30.710.10">
    <property type="entry name" value="Potassium Channel Kv1.1, Chain A"/>
    <property type="match status" value="1"/>
</dbReference>
<evidence type="ECO:0000313" key="3">
    <source>
        <dbReference type="Proteomes" id="UP001208570"/>
    </source>
</evidence>
<feature type="domain" description="BTB" evidence="1">
    <location>
        <begin position="10"/>
        <end position="110"/>
    </location>
</feature>
<protein>
    <recommendedName>
        <fullName evidence="1">BTB domain-containing protein</fullName>
    </recommendedName>
</protein>
<dbReference type="Pfam" id="PF02214">
    <property type="entry name" value="BTB_2"/>
    <property type="match status" value="1"/>
</dbReference>
<proteinExistence type="predicted"/>
<dbReference type="InterPro" id="IPR011333">
    <property type="entry name" value="SKP1/BTB/POZ_sf"/>
</dbReference>
<dbReference type="GO" id="GO:0051260">
    <property type="term" value="P:protein homooligomerization"/>
    <property type="evidence" value="ECO:0007669"/>
    <property type="project" value="InterPro"/>
</dbReference>
<keyword evidence="3" id="KW-1185">Reference proteome</keyword>
<dbReference type="EMBL" id="JAODUP010000275">
    <property type="protein sequence ID" value="KAK2154172.1"/>
    <property type="molecule type" value="Genomic_DNA"/>
</dbReference>
<dbReference type="PANTHER" id="PTHR14499:SF145">
    <property type="entry name" value="POTASSIUM CHANNEL REGULATORY PROTEIN-LIKE"/>
    <property type="match status" value="1"/>
</dbReference>
<dbReference type="Proteomes" id="UP001208570">
    <property type="component" value="Unassembled WGS sequence"/>
</dbReference>